<evidence type="ECO:0000313" key="2">
    <source>
        <dbReference type="EMBL" id="QJA64835.1"/>
    </source>
</evidence>
<evidence type="ECO:0000256" key="1">
    <source>
        <dbReference type="SAM" id="MobiDB-lite"/>
    </source>
</evidence>
<protein>
    <submittedName>
        <fullName evidence="3">Uncharacterized protein</fullName>
    </submittedName>
</protein>
<gene>
    <name evidence="3" type="ORF">MM415A00444_0020</name>
    <name evidence="2" type="ORF">MM415B00464_0034</name>
</gene>
<dbReference type="EMBL" id="MT142479">
    <property type="protein sequence ID" value="QJA82105.1"/>
    <property type="molecule type" value="Genomic_DNA"/>
</dbReference>
<dbReference type="AlphaFoldDB" id="A0A6M3KL12"/>
<feature type="compositionally biased region" description="Basic and acidic residues" evidence="1">
    <location>
        <begin position="941"/>
        <end position="954"/>
    </location>
</feature>
<feature type="region of interest" description="Disordered" evidence="1">
    <location>
        <begin position="911"/>
        <end position="973"/>
    </location>
</feature>
<accession>A0A6M3KL12</accession>
<reference evidence="3" key="1">
    <citation type="submission" date="2020-03" db="EMBL/GenBank/DDBJ databases">
        <title>The deep terrestrial virosphere.</title>
        <authorList>
            <person name="Holmfeldt K."/>
            <person name="Nilsson E."/>
            <person name="Simone D."/>
            <person name="Lopez-Fernandez M."/>
            <person name="Wu X."/>
            <person name="de Brujin I."/>
            <person name="Lundin D."/>
            <person name="Andersson A."/>
            <person name="Bertilsson S."/>
            <person name="Dopson M."/>
        </authorList>
    </citation>
    <scope>NUCLEOTIDE SEQUENCE</scope>
    <source>
        <strain evidence="3">MM415A00444</strain>
        <strain evidence="2">MM415B00464</strain>
    </source>
</reference>
<feature type="compositionally biased region" description="Basic residues" evidence="1">
    <location>
        <begin position="915"/>
        <end position="931"/>
    </location>
</feature>
<organism evidence="3">
    <name type="scientific">viral metagenome</name>
    <dbReference type="NCBI Taxonomy" id="1070528"/>
    <lineage>
        <taxon>unclassified sequences</taxon>
        <taxon>metagenomes</taxon>
        <taxon>organismal metagenomes</taxon>
    </lineage>
</organism>
<dbReference type="EMBL" id="MT141527">
    <property type="protein sequence ID" value="QJA64835.1"/>
    <property type="molecule type" value="Genomic_DNA"/>
</dbReference>
<name>A0A6M3KL12_9ZZZZ</name>
<proteinExistence type="predicted"/>
<evidence type="ECO:0000313" key="3">
    <source>
        <dbReference type="EMBL" id="QJA82105.1"/>
    </source>
</evidence>
<feature type="region of interest" description="Disordered" evidence="1">
    <location>
        <begin position="15"/>
        <end position="36"/>
    </location>
</feature>
<sequence length="1002" mass="110099">MPIDVSVMKRDVMKARGGSPDAGIVPRQPVPVQPIGRTPIPPPTSRPPVQAVQPQQAQVPVAPMQEAPYGLEPSGVNIPTTDGDVFVKSDEFKRLVDSVTTGEIPEGVDSEQWNRLKDFIVNMKERTEGVQMGETAMSAPVADRPPMEVYTGPERTYNQFVGRQIALKMMRGFMEPLLSVKVDLSPRSSATKHLAPIIGVQPDEKGRASASMADVIDAAIAYNQHTYKGDYKKLGNLVGGLSELLGATMPWMWAAKGASLATRLSGKGLESMAMGKLPRVGRLAGKMKKSTAGSLWSTTASVPLLFGYDIANPEGAADAMFPGTDAVNIMQEFLGQDPSTFGARTSVLLDKVAPFMLMGVVMHGILGAVKGSFKARPYIRSKTLSGQIKKANAAEYVEALLGAEWEKELRKMSPAKSRALGRLVKYMAKNTQPDDYGIRELMLIQLSPDLPRDIKRTVGAFWDMPSSIYTNEEKLKLTNDLLSGYGFKFNTQKVNLPQGDLQIAMQMAVSKGEKDVVKATTQVTKKQAEKIVKEVQGKTTIDFTAVTKEVAAGKAPTPQTPEWFGKLSKESYLTNTQAEKYIREELNGLPVHKARLLRDSIRSYLIEGKAKPIWLKDDLNKAIANVQKAEPVTKIKTTPAKVIKKGEGKVEPPSGPGIKEIKVGTEIPGLGKVVKITQDAKSGKRYVRYVKEDGTEKLIGYDKAMSKVKPGKVSTSTTPVDTKKVDVKKPVVEPEKVITKKFEDFAHKDAAQADLQFYLTPEKIKNASPEELADYLTYASNSITNLTVEASKGMKTINKIPVDEKIELFKQIKNYIVGYADANSIPLKSKATGNVRPGTKGKQSTDDMMSSVDKFFSGDKKISQKVAKEKLDELMGIVNKPGTSPELVREIYSIIDKYKLRDTAFGEVKPPIKSKGVKKQGTKLKQAKKKEKTTATVGETQKTKKLDNIKDREKKLKAKKGSPGFSGSWNREKNKVKDLIEKEKDSDVKKALQDYLDKISKW</sequence>